<protein>
    <submittedName>
        <fullName evidence="2">Uncharacterized protein</fullName>
    </submittedName>
</protein>
<comment type="caution">
    <text evidence="2">The sequence shown here is derived from an EMBL/GenBank/DDBJ whole genome shotgun (WGS) entry which is preliminary data.</text>
</comment>
<evidence type="ECO:0000313" key="2">
    <source>
        <dbReference type="EMBL" id="MPN46740.1"/>
    </source>
</evidence>
<feature type="region of interest" description="Disordered" evidence="1">
    <location>
        <begin position="27"/>
        <end position="72"/>
    </location>
</feature>
<organism evidence="2">
    <name type="scientific">bioreactor metagenome</name>
    <dbReference type="NCBI Taxonomy" id="1076179"/>
    <lineage>
        <taxon>unclassified sequences</taxon>
        <taxon>metagenomes</taxon>
        <taxon>ecological metagenomes</taxon>
    </lineage>
</organism>
<reference evidence="2" key="1">
    <citation type="submission" date="2019-08" db="EMBL/GenBank/DDBJ databases">
        <authorList>
            <person name="Kucharzyk K."/>
            <person name="Murdoch R.W."/>
            <person name="Higgins S."/>
            <person name="Loffler F."/>
        </authorList>
    </citation>
    <scope>NUCLEOTIDE SEQUENCE</scope>
</reference>
<name>A0A645I6L5_9ZZZZ</name>
<accession>A0A645I6L5</accession>
<gene>
    <name evidence="2" type="ORF">SDC9_194338</name>
</gene>
<sequence>MSLSGNVGAFLKVTQVVCQVCQDLDGDRQQQRQQQDGGAEAAFMPGQPAAEDDSGDGQKECPQPKGGDPLREGCHLQLLISRPLQK</sequence>
<dbReference type="AlphaFoldDB" id="A0A645I6L5"/>
<evidence type="ECO:0000256" key="1">
    <source>
        <dbReference type="SAM" id="MobiDB-lite"/>
    </source>
</evidence>
<dbReference type="EMBL" id="VSSQ01107649">
    <property type="protein sequence ID" value="MPN46740.1"/>
    <property type="molecule type" value="Genomic_DNA"/>
</dbReference>
<proteinExistence type="predicted"/>